<dbReference type="PANTHER" id="PTHR41930">
    <property type="entry name" value="UPF0200 PROTEIN MJ1399"/>
    <property type="match status" value="1"/>
</dbReference>
<dbReference type="InterPro" id="IPR027417">
    <property type="entry name" value="P-loop_NTPase"/>
</dbReference>
<dbReference type="AlphaFoldDB" id="A0A2M6WMG9"/>
<dbReference type="Gene3D" id="3.40.50.300">
    <property type="entry name" value="P-loop containing nucleotide triphosphate hydrolases"/>
    <property type="match status" value="1"/>
</dbReference>
<dbReference type="Proteomes" id="UP000229335">
    <property type="component" value="Unassembled WGS sequence"/>
</dbReference>
<reference evidence="2" key="1">
    <citation type="submission" date="2017-09" db="EMBL/GenBank/DDBJ databases">
        <title>Depth-based differentiation of microbial function through sediment-hosted aquifers and enrichment of novel symbionts in the deep terrestrial subsurface.</title>
        <authorList>
            <person name="Probst A.J."/>
            <person name="Ladd B."/>
            <person name="Jarett J.K."/>
            <person name="Geller-Mcgrath D.E."/>
            <person name="Sieber C.M.K."/>
            <person name="Emerson J.B."/>
            <person name="Anantharaman K."/>
            <person name="Thomas B.C."/>
            <person name="Malmstrom R."/>
            <person name="Stieglmeier M."/>
            <person name="Klingl A."/>
            <person name="Woyke T."/>
            <person name="Ryan C.M."/>
            <person name="Banfield J.F."/>
        </authorList>
    </citation>
    <scope>NUCLEOTIDE SEQUENCE [LARGE SCALE GENOMIC DNA]</scope>
</reference>
<accession>A0A2M6WMG9</accession>
<evidence type="ECO:0000313" key="2">
    <source>
        <dbReference type="Proteomes" id="UP000229335"/>
    </source>
</evidence>
<name>A0A2M6WMG9_9BACT</name>
<evidence type="ECO:0008006" key="3">
    <source>
        <dbReference type="Google" id="ProtNLM"/>
    </source>
</evidence>
<dbReference type="PANTHER" id="PTHR41930:SF1">
    <property type="entry name" value="DEPHOSPHO-COA KINASE"/>
    <property type="match status" value="1"/>
</dbReference>
<gene>
    <name evidence="1" type="ORF">COU00_01440</name>
</gene>
<comment type="caution">
    <text evidence="1">The sequence shown here is derived from an EMBL/GenBank/DDBJ whole genome shotgun (WGS) entry which is preliminary data.</text>
</comment>
<evidence type="ECO:0000313" key="1">
    <source>
        <dbReference type="EMBL" id="PIT93979.1"/>
    </source>
</evidence>
<dbReference type="Pfam" id="PF13207">
    <property type="entry name" value="AAA_17"/>
    <property type="match status" value="1"/>
</dbReference>
<dbReference type="EMBL" id="PFAS01000019">
    <property type="protein sequence ID" value="PIT93979.1"/>
    <property type="molecule type" value="Genomic_DNA"/>
</dbReference>
<sequence length="187" mass="20828">MKGVYIMIYMVSGPIASGKGEVANAIRNAYGDSNVSIFVLSDLLRAEAKRMGLNVTRENLKAIGDEWRRQMGVGVLGEKIIPLVSKLAQQNKIVVIDSIRLCAEADVIRNVFTSSLFLFVEADERTRAQRVLSRARSDDKTIVDIPQTLQQEWIDFELLGLKQMVDVIINGSLPLAEIQQKIQGIIK</sequence>
<organism evidence="1 2">
    <name type="scientific">Candidatus Falkowbacteria bacterium CG10_big_fil_rev_8_21_14_0_10_43_11</name>
    <dbReference type="NCBI Taxonomy" id="1974568"/>
    <lineage>
        <taxon>Bacteria</taxon>
        <taxon>Candidatus Falkowiibacteriota</taxon>
    </lineage>
</organism>
<proteinExistence type="predicted"/>
<protein>
    <recommendedName>
        <fullName evidence="3">Dephospho-CoA kinase</fullName>
    </recommendedName>
</protein>
<dbReference type="SUPFAM" id="SSF52540">
    <property type="entry name" value="P-loop containing nucleoside triphosphate hydrolases"/>
    <property type="match status" value="1"/>
</dbReference>